<dbReference type="InterPro" id="IPR050300">
    <property type="entry name" value="GDXG_lipolytic_enzyme"/>
</dbReference>
<dbReference type="Proteomes" id="UP000182259">
    <property type="component" value="Chromosome IV"/>
</dbReference>
<dbReference type="Gene3D" id="3.40.50.1820">
    <property type="entry name" value="alpha/beta hydrolase"/>
    <property type="match status" value="1"/>
</dbReference>
<dbReference type="GO" id="GO:0016787">
    <property type="term" value="F:hydrolase activity"/>
    <property type="evidence" value="ECO:0007669"/>
    <property type="project" value="UniProtKB-KW"/>
</dbReference>
<dbReference type="EMBL" id="LT635767">
    <property type="protein sequence ID" value="SGZ56196.1"/>
    <property type="molecule type" value="Genomic_DNA"/>
</dbReference>
<accession>A0A1L0DI38</accession>
<dbReference type="AlphaFoldDB" id="A0A1L0DI38"/>
<dbReference type="InterPro" id="IPR019436">
    <property type="entry name" value="Say1-like"/>
</dbReference>
<dbReference type="InterPro" id="IPR029058">
    <property type="entry name" value="AB_hydrolase_fold"/>
</dbReference>
<organism evidence="2 3">
    <name type="scientific">Sungouiella intermedia</name>
    <dbReference type="NCBI Taxonomy" id="45354"/>
    <lineage>
        <taxon>Eukaryota</taxon>
        <taxon>Fungi</taxon>
        <taxon>Dikarya</taxon>
        <taxon>Ascomycota</taxon>
        <taxon>Saccharomycotina</taxon>
        <taxon>Pichiomycetes</taxon>
        <taxon>Metschnikowiaceae</taxon>
        <taxon>Sungouiella</taxon>
    </lineage>
</organism>
<evidence type="ECO:0000313" key="3">
    <source>
        <dbReference type="Proteomes" id="UP000182259"/>
    </source>
</evidence>
<keyword evidence="1" id="KW-0378">Hydrolase</keyword>
<gene>
    <name evidence="2" type="ORF">SAMEA4029009_CIC11G00000002413</name>
</gene>
<protein>
    <submittedName>
        <fullName evidence="2">CIC11C00000002413</fullName>
    </submittedName>
</protein>
<dbReference type="PANTHER" id="PTHR48081">
    <property type="entry name" value="AB HYDROLASE SUPERFAMILY PROTEIN C4A8.06C"/>
    <property type="match status" value="1"/>
</dbReference>
<proteinExistence type="predicted"/>
<reference evidence="3" key="1">
    <citation type="submission" date="2016-10" db="EMBL/GenBank/DDBJ databases">
        <authorList>
            <person name="Geijer C."/>
            <person name="Jareborg N."/>
            <person name="Dainat J."/>
        </authorList>
    </citation>
    <scope>NUCLEOTIDE SEQUENCE [LARGE SCALE GENOMIC DNA]</scope>
    <source>
        <strain evidence="3">PYCC 4715</strain>
    </source>
</reference>
<evidence type="ECO:0000313" key="2">
    <source>
        <dbReference type="EMBL" id="SGZ56196.1"/>
    </source>
</evidence>
<dbReference type="SUPFAM" id="SSF53474">
    <property type="entry name" value="alpha/beta-Hydrolases"/>
    <property type="match status" value="1"/>
</dbReference>
<dbReference type="PANTHER" id="PTHR48081:SF31">
    <property type="entry name" value="STERYL ACETYL HYDROLASE MUG81-RELATED"/>
    <property type="match status" value="1"/>
</dbReference>
<evidence type="ECO:0000256" key="1">
    <source>
        <dbReference type="ARBA" id="ARBA00022801"/>
    </source>
</evidence>
<name>A0A1L0DI38_9ASCO</name>
<sequence>MVLSLSILFRLVTLPATLALITFQYFTIGTSYTNANTKRSLIKTLFIASSAHMVKGATMSDAKFLYKDLKTLLTNHAGLLDDLPGYAEQYTKKDEFDTCASYWLTKSVTSTDSPIIFYVHGGCFALQVAETAFTALANFYRAYKELYGVNISILMIDYTLTTEGAAYPKQINEVNLIYDKLVGEGFRNIITMGDSAGGNLVINTLAYLGSRPKIKDVVWPKATVAISPYLNITKTENAGSVKRYQGVDCFSYSMTRYFGKFYTNGDEWLDKSPMVNIEVNSDKVNWENNPAIQNGDILVVFGDHEILTDQILRWCEKIGLTANHPERIAIDINGTHISVFLDEAISPGALSEWREQFCSGAILSFLHEKFSD</sequence>
<dbReference type="Pfam" id="PF10340">
    <property type="entry name" value="Say1_Mug180"/>
    <property type="match status" value="1"/>
</dbReference>